<dbReference type="EMBL" id="CP106793">
    <property type="protein sequence ID" value="UXY20288.1"/>
    <property type="molecule type" value="Genomic_DNA"/>
</dbReference>
<keyword evidence="3" id="KW-1185">Reference proteome</keyword>
<evidence type="ECO:0000313" key="2">
    <source>
        <dbReference type="EMBL" id="UXY20288.1"/>
    </source>
</evidence>
<accession>A0ABY6E2Y2</accession>
<proteinExistence type="predicted"/>
<name>A0ABY6E2Y2_9ACTN</name>
<evidence type="ECO:0000256" key="1">
    <source>
        <dbReference type="SAM" id="MobiDB-lite"/>
    </source>
</evidence>
<dbReference type="Proteomes" id="UP001061298">
    <property type="component" value="Chromosome"/>
</dbReference>
<evidence type="ECO:0000313" key="3">
    <source>
        <dbReference type="Proteomes" id="UP001061298"/>
    </source>
</evidence>
<organism evidence="2 3">
    <name type="scientific">Streptomyces cynarae</name>
    <dbReference type="NCBI Taxonomy" id="2981134"/>
    <lineage>
        <taxon>Bacteria</taxon>
        <taxon>Bacillati</taxon>
        <taxon>Actinomycetota</taxon>
        <taxon>Actinomycetes</taxon>
        <taxon>Kitasatosporales</taxon>
        <taxon>Streptomycetaceae</taxon>
        <taxon>Streptomyces</taxon>
    </lineage>
</organism>
<gene>
    <name evidence="2" type="ORF">N8I84_17365</name>
</gene>
<protein>
    <submittedName>
        <fullName evidence="2">Uncharacterized protein</fullName>
    </submittedName>
</protein>
<reference evidence="2" key="1">
    <citation type="submission" date="2022-10" db="EMBL/GenBank/DDBJ databases">
        <authorList>
            <person name="Mo P."/>
        </authorList>
    </citation>
    <scope>NUCLEOTIDE SEQUENCE</scope>
    <source>
        <strain evidence="2">HUAS 13-4</strain>
    </source>
</reference>
<feature type="region of interest" description="Disordered" evidence="1">
    <location>
        <begin position="768"/>
        <end position="805"/>
    </location>
</feature>
<dbReference type="RefSeq" id="WP_263230383.1">
    <property type="nucleotide sequence ID" value="NZ_CP106793.1"/>
</dbReference>
<sequence>MSREELLTAHSSDEERQKILRLVTLSDILGYCIIARDYKPPTFLNDQIKLTPYGMEKVQNFARKRIPIPEARAICFLEFSWVDLLVDPMATDVRNVQKAISKQIKDRSIIFPFIFGRELYDKAYEKIDSDDRTLDLADTLEFLDGTPQGVFQLHEYVTGPFGLLNSKQLRFYQPQREANLLHCSDTNCHRIHKVQFSTASEAPVNKHRVEAVRVLQRDSEIPSAWASFIAEVFKETVHPARDNVSETLIPLLGDCLTNAEISALTAWLLDNTQGALREICSELNIHGSANNIVDGMDRAQLMQLCLTMSDRDIIQGIDTLVHEGVISVPPTEVRVPPINGDSSFGTFQMSAELGSHGVRIVSDRLNLAPLRLRDLIEKMYRLTDVGDREELEWQLRTATGETLEARLENYLREQEPRAVVKSLVLARKSNAVAACELLGLREGAVESEDFISLVLWKLGFTSSSSGDPHADFWRHHEDMERMARLGPGGPMSPSVEEFRSAAVNYFVALENALDDAISFVIWALIHDHVTDRRPFVFEPERQRAESYRWLQSSVTRKGDTELTYGDKNSLYALCRGFQCIGSELQVIAADRDAYQRASSDFPDWVSQQSLQRFPFSHVIPFLDLTDDSREAIIKNLQEISRMLVSEKVYDARNNWLHGGRKDLDFANVRSALLAVRGAMQLLEDCGFVRITFAATERRSDGLGRSVTTIENARGVSLEVHAPSPFAWLGLPSVYEQVHVMTAACFAAPNNFLRFVSESNSPYAEMWGDYPRRKPRSQRARHALEGVAGGSREQGIPGDTGLSALP</sequence>